<feature type="chain" id="PRO_5014500849" evidence="5">
    <location>
        <begin position="23"/>
        <end position="323"/>
    </location>
</feature>
<dbReference type="STRING" id="3880.A0A072VKU8"/>
<proteinExistence type="inferred from homology"/>
<evidence type="ECO:0000313" key="7">
    <source>
        <dbReference type="EnsemblPlants" id="KEH42058"/>
    </source>
</evidence>
<dbReference type="EnsemblPlants" id="KEH42058">
    <property type="protein sequence ID" value="KEH42058"/>
    <property type="gene ID" value="MTR_1g060520"/>
</dbReference>
<dbReference type="InterPro" id="IPR001087">
    <property type="entry name" value="GDSL"/>
</dbReference>
<keyword evidence="8" id="KW-1185">Reference proteome</keyword>
<sequence length="323" mass="36482">MDSQKHLFILLCLSLVPVLLLGQMDMQVEATRHLNHPSKKLFVFGDSYVDTGNTIKPISGSWRAPYGITFPRKPSGRFSDGIVLTDFLAKYLGLRSPIIHKLWYNNIVPEHDLKYGMNFAYGGTDITNSIAYVSVAGNDYYDYMAIDGSLSGFPSFIESVIKQTTTNLIHLQSLGFKRIVVGDLQPLGCLPQATAQNSFQSCNSTFNDLVALRNNLMKQSITKLNQETKDHTTFTILGLFDSFRSVLNHPSSHNIKERLKPCCIGVSDEYTYGSVDSEHTTNKYLVCENLESTFFWDQLHPTQAGWNDVYNELEKRGLHQILY</sequence>
<comment type="similarity">
    <text evidence="1">Belongs to the 'GDSL' lipolytic enzyme family.</text>
</comment>
<evidence type="ECO:0000313" key="8">
    <source>
        <dbReference type="Proteomes" id="UP000002051"/>
    </source>
</evidence>
<reference evidence="6 8" key="1">
    <citation type="journal article" date="2011" name="Nature">
        <title>The Medicago genome provides insight into the evolution of rhizobial symbioses.</title>
        <authorList>
            <person name="Young N.D."/>
            <person name="Debelle F."/>
            <person name="Oldroyd G.E."/>
            <person name="Geurts R."/>
            <person name="Cannon S.B."/>
            <person name="Udvardi M.K."/>
            <person name="Benedito V.A."/>
            <person name="Mayer K.F."/>
            <person name="Gouzy J."/>
            <person name="Schoof H."/>
            <person name="Van de Peer Y."/>
            <person name="Proost S."/>
            <person name="Cook D.R."/>
            <person name="Meyers B.C."/>
            <person name="Spannagl M."/>
            <person name="Cheung F."/>
            <person name="De Mita S."/>
            <person name="Krishnakumar V."/>
            <person name="Gundlach H."/>
            <person name="Zhou S."/>
            <person name="Mudge J."/>
            <person name="Bharti A.K."/>
            <person name="Murray J.D."/>
            <person name="Naoumkina M.A."/>
            <person name="Rosen B."/>
            <person name="Silverstein K.A."/>
            <person name="Tang H."/>
            <person name="Rombauts S."/>
            <person name="Zhao P.X."/>
            <person name="Zhou P."/>
            <person name="Barbe V."/>
            <person name="Bardou P."/>
            <person name="Bechner M."/>
            <person name="Bellec A."/>
            <person name="Berger A."/>
            <person name="Berges H."/>
            <person name="Bidwell S."/>
            <person name="Bisseling T."/>
            <person name="Choisne N."/>
            <person name="Couloux A."/>
            <person name="Denny R."/>
            <person name="Deshpande S."/>
            <person name="Dai X."/>
            <person name="Doyle J.J."/>
            <person name="Dudez A.M."/>
            <person name="Farmer A.D."/>
            <person name="Fouteau S."/>
            <person name="Franken C."/>
            <person name="Gibelin C."/>
            <person name="Gish J."/>
            <person name="Goldstein S."/>
            <person name="Gonzalez A.J."/>
            <person name="Green P.J."/>
            <person name="Hallab A."/>
            <person name="Hartog M."/>
            <person name="Hua A."/>
            <person name="Humphray S.J."/>
            <person name="Jeong D.H."/>
            <person name="Jing Y."/>
            <person name="Jocker A."/>
            <person name="Kenton S.M."/>
            <person name="Kim D.J."/>
            <person name="Klee K."/>
            <person name="Lai H."/>
            <person name="Lang C."/>
            <person name="Lin S."/>
            <person name="Macmil S.L."/>
            <person name="Magdelenat G."/>
            <person name="Matthews L."/>
            <person name="McCorrison J."/>
            <person name="Monaghan E.L."/>
            <person name="Mun J.H."/>
            <person name="Najar F.Z."/>
            <person name="Nicholson C."/>
            <person name="Noirot C."/>
            <person name="O'Bleness M."/>
            <person name="Paule C.R."/>
            <person name="Poulain J."/>
            <person name="Prion F."/>
            <person name="Qin B."/>
            <person name="Qu C."/>
            <person name="Retzel E.F."/>
            <person name="Riddle C."/>
            <person name="Sallet E."/>
            <person name="Samain S."/>
            <person name="Samson N."/>
            <person name="Sanders I."/>
            <person name="Saurat O."/>
            <person name="Scarpelli C."/>
            <person name="Schiex T."/>
            <person name="Segurens B."/>
            <person name="Severin A.J."/>
            <person name="Sherrier D.J."/>
            <person name="Shi R."/>
            <person name="Sims S."/>
            <person name="Singer S.R."/>
            <person name="Sinharoy S."/>
            <person name="Sterck L."/>
            <person name="Viollet A."/>
            <person name="Wang B.B."/>
            <person name="Wang K."/>
            <person name="Wang M."/>
            <person name="Wang X."/>
            <person name="Warfsmann J."/>
            <person name="Weissenbach J."/>
            <person name="White D.D."/>
            <person name="White J.D."/>
            <person name="Wiley G.B."/>
            <person name="Wincker P."/>
            <person name="Xing Y."/>
            <person name="Yang L."/>
            <person name="Yao Z."/>
            <person name="Ying F."/>
            <person name="Zhai J."/>
            <person name="Zhou L."/>
            <person name="Zuber A."/>
            <person name="Denarie J."/>
            <person name="Dixon R.A."/>
            <person name="May G.D."/>
            <person name="Schwartz D.C."/>
            <person name="Rogers J."/>
            <person name="Quetier F."/>
            <person name="Town C.D."/>
            <person name="Roe B.A."/>
        </authorList>
    </citation>
    <scope>NUCLEOTIDE SEQUENCE [LARGE SCALE GENOMIC DNA]</scope>
    <source>
        <strain evidence="6">A17</strain>
        <strain evidence="7 8">cv. Jemalong A17</strain>
    </source>
</reference>
<dbReference type="InterPro" id="IPR036514">
    <property type="entry name" value="SGNH_hydro_sf"/>
</dbReference>
<keyword evidence="5" id="KW-0732">Signal</keyword>
<keyword evidence="2" id="KW-0378">Hydrolase</keyword>
<dbReference type="Proteomes" id="UP000002051">
    <property type="component" value="Unassembled WGS sequence"/>
</dbReference>
<keyword evidence="3" id="KW-0442">Lipid degradation</keyword>
<dbReference type="HOGENOM" id="CLU_015101_12_0_1"/>
<gene>
    <name evidence="6" type="ordered locus">MTR_1g060520</name>
</gene>
<dbReference type="SUPFAM" id="SSF52266">
    <property type="entry name" value="SGNH hydrolase"/>
    <property type="match status" value="1"/>
</dbReference>
<accession>A0A072VKU8</accession>
<evidence type="ECO:0000256" key="4">
    <source>
        <dbReference type="ARBA" id="ARBA00023098"/>
    </source>
</evidence>
<feature type="signal peptide" evidence="5">
    <location>
        <begin position="1"/>
        <end position="22"/>
    </location>
</feature>
<dbReference type="EMBL" id="CM001217">
    <property type="protein sequence ID" value="KEH42058.1"/>
    <property type="molecule type" value="Genomic_DNA"/>
</dbReference>
<dbReference type="AlphaFoldDB" id="A0A072VKU8"/>
<dbReference type="GO" id="GO:0016788">
    <property type="term" value="F:hydrolase activity, acting on ester bonds"/>
    <property type="evidence" value="ECO:0007669"/>
    <property type="project" value="InterPro"/>
</dbReference>
<protein>
    <submittedName>
        <fullName evidence="6">GDSL-like lipase/acylhydrolase</fullName>
    </submittedName>
</protein>
<evidence type="ECO:0000256" key="5">
    <source>
        <dbReference type="SAM" id="SignalP"/>
    </source>
</evidence>
<organism evidence="6 8">
    <name type="scientific">Medicago truncatula</name>
    <name type="common">Barrel medic</name>
    <name type="synonym">Medicago tribuloides</name>
    <dbReference type="NCBI Taxonomy" id="3880"/>
    <lineage>
        <taxon>Eukaryota</taxon>
        <taxon>Viridiplantae</taxon>
        <taxon>Streptophyta</taxon>
        <taxon>Embryophyta</taxon>
        <taxon>Tracheophyta</taxon>
        <taxon>Spermatophyta</taxon>
        <taxon>Magnoliopsida</taxon>
        <taxon>eudicotyledons</taxon>
        <taxon>Gunneridae</taxon>
        <taxon>Pentapetalae</taxon>
        <taxon>rosids</taxon>
        <taxon>fabids</taxon>
        <taxon>Fabales</taxon>
        <taxon>Fabaceae</taxon>
        <taxon>Papilionoideae</taxon>
        <taxon>50 kb inversion clade</taxon>
        <taxon>NPAAA clade</taxon>
        <taxon>Hologalegina</taxon>
        <taxon>IRL clade</taxon>
        <taxon>Trifolieae</taxon>
        <taxon>Medicago</taxon>
    </lineage>
</organism>
<dbReference type="PANTHER" id="PTHR46020">
    <property type="entry name" value="OSJNBB0059K02.9 PROTEIN"/>
    <property type="match status" value="1"/>
</dbReference>
<evidence type="ECO:0000256" key="3">
    <source>
        <dbReference type="ARBA" id="ARBA00022963"/>
    </source>
</evidence>
<dbReference type="PANTHER" id="PTHR46020:SF30">
    <property type="entry name" value="GDSL-LIKE LIPASE_ACYLHYDROLASE"/>
    <property type="match status" value="1"/>
</dbReference>
<reference evidence="6 8" key="2">
    <citation type="journal article" date="2014" name="BMC Genomics">
        <title>An improved genome release (version Mt4.0) for the model legume Medicago truncatula.</title>
        <authorList>
            <person name="Tang H."/>
            <person name="Krishnakumar V."/>
            <person name="Bidwell S."/>
            <person name="Rosen B."/>
            <person name="Chan A."/>
            <person name="Zhou S."/>
            <person name="Gentzbittel L."/>
            <person name="Childs K.L."/>
            <person name="Yandell M."/>
            <person name="Gundlach H."/>
            <person name="Mayer K.F."/>
            <person name="Schwartz D.C."/>
            <person name="Town C.D."/>
        </authorList>
    </citation>
    <scope>GENOME REANNOTATION</scope>
    <source>
        <strain evidence="6">A17</strain>
        <strain evidence="7 8">cv. Jemalong A17</strain>
    </source>
</reference>
<reference evidence="7" key="3">
    <citation type="submission" date="2015-04" db="UniProtKB">
        <authorList>
            <consortium name="EnsemblPlants"/>
        </authorList>
    </citation>
    <scope>IDENTIFICATION</scope>
    <source>
        <strain evidence="7">cv. Jemalong A17</strain>
    </source>
</reference>
<keyword evidence="4" id="KW-0443">Lipid metabolism</keyword>
<evidence type="ECO:0000313" key="6">
    <source>
        <dbReference type="EMBL" id="KEH42058.1"/>
    </source>
</evidence>
<evidence type="ECO:0000256" key="2">
    <source>
        <dbReference type="ARBA" id="ARBA00022801"/>
    </source>
</evidence>
<dbReference type="Pfam" id="PF00657">
    <property type="entry name" value="Lipase_GDSL"/>
    <property type="match status" value="1"/>
</dbReference>
<evidence type="ECO:0000256" key="1">
    <source>
        <dbReference type="ARBA" id="ARBA00008668"/>
    </source>
</evidence>
<name>A0A072VKU8_MEDTR</name>
<dbReference type="Gene3D" id="3.40.50.1110">
    <property type="entry name" value="SGNH hydrolase"/>
    <property type="match status" value="2"/>
</dbReference>
<dbReference type="GO" id="GO:0016042">
    <property type="term" value="P:lipid catabolic process"/>
    <property type="evidence" value="ECO:0007669"/>
    <property type="project" value="UniProtKB-KW"/>
</dbReference>